<dbReference type="Pfam" id="PF05962">
    <property type="entry name" value="HutD"/>
    <property type="match status" value="1"/>
</dbReference>
<name>A0ABT1DA50_9PROT</name>
<sequence>MPDRLRRFADLDVTPWRNGLGRKADIVTGEGWQLSFAWIDGPAPFSTYAGQERIIALLEGPGCRLDFAGHPPLVLDRPASPTTFSGDWPALCEPFGGPSMVLNLIAERARWRGSVEILELEEELALVPLAGPSHAVLLEGEAAIANGPALARHDTVVVAGRLVLQGKRARLALARLAPLA</sequence>
<evidence type="ECO:0000313" key="1">
    <source>
        <dbReference type="EMBL" id="MCO6418788.1"/>
    </source>
</evidence>
<organism evidence="1 2">
    <name type="scientific">Siccirubricoccus soli</name>
    <dbReference type="NCBI Taxonomy" id="2899147"/>
    <lineage>
        <taxon>Bacteria</taxon>
        <taxon>Pseudomonadati</taxon>
        <taxon>Pseudomonadota</taxon>
        <taxon>Alphaproteobacteria</taxon>
        <taxon>Acetobacterales</taxon>
        <taxon>Roseomonadaceae</taxon>
        <taxon>Siccirubricoccus</taxon>
    </lineage>
</organism>
<dbReference type="Proteomes" id="UP001523392">
    <property type="component" value="Unassembled WGS sequence"/>
</dbReference>
<dbReference type="SUPFAM" id="SSF51182">
    <property type="entry name" value="RmlC-like cupins"/>
    <property type="match status" value="1"/>
</dbReference>
<dbReference type="RefSeq" id="WP_252955417.1">
    <property type="nucleotide sequence ID" value="NZ_JAFIRR010000152.1"/>
</dbReference>
<dbReference type="InterPro" id="IPR010282">
    <property type="entry name" value="Uncharacterised_HutD/Ves"/>
</dbReference>
<proteinExistence type="predicted"/>
<evidence type="ECO:0000313" key="2">
    <source>
        <dbReference type="Proteomes" id="UP001523392"/>
    </source>
</evidence>
<comment type="caution">
    <text evidence="1">The sequence shown here is derived from an EMBL/GenBank/DDBJ whole genome shotgun (WGS) entry which is preliminary data.</text>
</comment>
<dbReference type="PANTHER" id="PTHR37943">
    <property type="entry name" value="PROTEIN VES"/>
    <property type="match status" value="1"/>
</dbReference>
<accession>A0ABT1DA50</accession>
<protein>
    <submittedName>
        <fullName evidence="1">HutD family protein</fullName>
    </submittedName>
</protein>
<dbReference type="PANTHER" id="PTHR37943:SF1">
    <property type="entry name" value="PROTEIN VES"/>
    <property type="match status" value="1"/>
</dbReference>
<reference evidence="1 2" key="1">
    <citation type="submission" date="2021-12" db="EMBL/GenBank/DDBJ databases">
        <title>Siccirubricoccus leaddurans sp. nov., a high concentration Zn2+ tolerance bacterium.</title>
        <authorList>
            <person name="Cao Y."/>
        </authorList>
    </citation>
    <scope>NUCLEOTIDE SEQUENCE [LARGE SCALE GENOMIC DNA]</scope>
    <source>
        <strain evidence="1 2">KC 17139</strain>
    </source>
</reference>
<dbReference type="InterPro" id="IPR014710">
    <property type="entry name" value="RmlC-like_jellyroll"/>
</dbReference>
<keyword evidence="2" id="KW-1185">Reference proteome</keyword>
<dbReference type="InterPro" id="IPR011051">
    <property type="entry name" value="RmlC_Cupin_sf"/>
</dbReference>
<dbReference type="EMBL" id="JAFIRR010000152">
    <property type="protein sequence ID" value="MCO6418788.1"/>
    <property type="molecule type" value="Genomic_DNA"/>
</dbReference>
<gene>
    <name evidence="1" type="ORF">JYK14_21885</name>
</gene>
<dbReference type="Gene3D" id="2.60.120.10">
    <property type="entry name" value="Jelly Rolls"/>
    <property type="match status" value="1"/>
</dbReference>